<feature type="region of interest" description="Disordered" evidence="1">
    <location>
        <begin position="1"/>
        <end position="36"/>
    </location>
</feature>
<feature type="compositionally biased region" description="Acidic residues" evidence="1">
    <location>
        <begin position="1"/>
        <end position="17"/>
    </location>
</feature>
<evidence type="ECO:0000313" key="2">
    <source>
        <dbReference type="EMBL" id="GAO08474.1"/>
    </source>
</evidence>
<protein>
    <submittedName>
        <fullName evidence="2">Uncharacterized protein</fullName>
    </submittedName>
</protein>
<gene>
    <name evidence="2" type="ORF">TPA0598_04_01100</name>
</gene>
<feature type="compositionally biased region" description="Gly residues" evidence="1">
    <location>
        <begin position="24"/>
        <end position="33"/>
    </location>
</feature>
<evidence type="ECO:0000313" key="3">
    <source>
        <dbReference type="Proteomes" id="UP000048965"/>
    </source>
</evidence>
<comment type="caution">
    <text evidence="2">The sequence shown here is derived from an EMBL/GenBank/DDBJ whole genome shotgun (WGS) entry which is preliminary data.</text>
</comment>
<reference evidence="3" key="1">
    <citation type="submission" date="2014-09" db="EMBL/GenBank/DDBJ databases">
        <title>Whole genome shotgun sequence of Streptomyces sp. NBRC 110027.</title>
        <authorList>
            <person name="Komaki H."/>
            <person name="Ichikawa N."/>
            <person name="Katano-Makiyama Y."/>
            <person name="Hosoyama A."/>
            <person name="Hashimoto M."/>
            <person name="Uohara A."/>
            <person name="Kitahashi Y."/>
            <person name="Ohji S."/>
            <person name="Kimura A."/>
            <person name="Yamazoe A."/>
            <person name="Igarashi Y."/>
            <person name="Fujita N."/>
        </authorList>
    </citation>
    <scope>NUCLEOTIDE SEQUENCE [LARGE SCALE GENOMIC DNA]</scope>
    <source>
        <strain evidence="3">NBRC 110027</strain>
    </source>
</reference>
<organism evidence="2 3">
    <name type="scientific">Streptomyces lydicamycinicus</name>
    <dbReference type="NCBI Taxonomy" id="1546107"/>
    <lineage>
        <taxon>Bacteria</taxon>
        <taxon>Bacillati</taxon>
        <taxon>Actinomycetota</taxon>
        <taxon>Actinomycetes</taxon>
        <taxon>Kitasatosporales</taxon>
        <taxon>Streptomycetaceae</taxon>
        <taxon>Streptomyces</taxon>
    </lineage>
</organism>
<proteinExistence type="predicted"/>
<dbReference type="EMBL" id="BBNO01000004">
    <property type="protein sequence ID" value="GAO08474.1"/>
    <property type="molecule type" value="Genomic_DNA"/>
</dbReference>
<sequence length="110" mass="11660">MDVDGAVDGIVEEDGFAEAEFGGERGPGVGTGERGPVADHAQLIAAAPVRSAEDPEHLKINHPDSEQQSPEGATGARRRWPNSGGHGPSRTRPLTLTGAWRFRDRARANP</sequence>
<feature type="compositionally biased region" description="Basic and acidic residues" evidence="1">
    <location>
        <begin position="51"/>
        <end position="65"/>
    </location>
</feature>
<dbReference type="Proteomes" id="UP000048965">
    <property type="component" value="Unassembled WGS sequence"/>
</dbReference>
<dbReference type="AlphaFoldDB" id="A0A0P4R6G4"/>
<evidence type="ECO:0000256" key="1">
    <source>
        <dbReference type="SAM" id="MobiDB-lite"/>
    </source>
</evidence>
<feature type="compositionally biased region" description="Basic and acidic residues" evidence="1">
    <location>
        <begin position="101"/>
        <end position="110"/>
    </location>
</feature>
<name>A0A0P4R6G4_9ACTN</name>
<keyword evidence="3" id="KW-1185">Reference proteome</keyword>
<reference evidence="2 3" key="2">
    <citation type="journal article" date="2015" name="Stand. Genomic Sci.">
        <title>Draft genome sequence of marine-derived Streptomyces sp. TP-A0598, a producer of anti-MRSA antibiotic lydicamycins.</title>
        <authorList>
            <person name="Komaki H."/>
            <person name="Ichikawa N."/>
            <person name="Hosoyama A."/>
            <person name="Fujita N."/>
            <person name="Igarashi Y."/>
        </authorList>
    </citation>
    <scope>NUCLEOTIDE SEQUENCE [LARGE SCALE GENOMIC DNA]</scope>
    <source>
        <strain evidence="2 3">NBRC 110027</strain>
    </source>
</reference>
<feature type="region of interest" description="Disordered" evidence="1">
    <location>
        <begin position="49"/>
        <end position="110"/>
    </location>
</feature>
<accession>A0A0P4R6G4</accession>